<proteinExistence type="predicted"/>
<name>A0AAV6ZUA0_ENGPU</name>
<evidence type="ECO:0000313" key="3">
    <source>
        <dbReference type="Proteomes" id="UP000824782"/>
    </source>
</evidence>
<reference evidence="2" key="1">
    <citation type="thesis" date="2020" institute="ProQuest LLC" country="789 East Eisenhower Parkway, Ann Arbor, MI, USA">
        <title>Comparative Genomics and Chromosome Evolution.</title>
        <authorList>
            <person name="Mudd A.B."/>
        </authorList>
    </citation>
    <scope>NUCLEOTIDE SEQUENCE</scope>
    <source>
        <strain evidence="2">237g6f4</strain>
        <tissue evidence="2">Blood</tissue>
    </source>
</reference>
<evidence type="ECO:0000256" key="1">
    <source>
        <dbReference type="SAM" id="Phobius"/>
    </source>
</evidence>
<accession>A0AAV6ZUA0</accession>
<keyword evidence="1" id="KW-0812">Transmembrane</keyword>
<dbReference type="EMBL" id="WNYA01000023">
    <property type="protein sequence ID" value="KAG8550830.1"/>
    <property type="molecule type" value="Genomic_DNA"/>
</dbReference>
<comment type="caution">
    <text evidence="2">The sequence shown here is derived from an EMBL/GenBank/DDBJ whole genome shotgun (WGS) entry which is preliminary data.</text>
</comment>
<organism evidence="2 3">
    <name type="scientific">Engystomops pustulosus</name>
    <name type="common">Tungara frog</name>
    <name type="synonym">Physalaemus pustulosus</name>
    <dbReference type="NCBI Taxonomy" id="76066"/>
    <lineage>
        <taxon>Eukaryota</taxon>
        <taxon>Metazoa</taxon>
        <taxon>Chordata</taxon>
        <taxon>Craniata</taxon>
        <taxon>Vertebrata</taxon>
        <taxon>Euteleostomi</taxon>
        <taxon>Amphibia</taxon>
        <taxon>Batrachia</taxon>
        <taxon>Anura</taxon>
        <taxon>Neobatrachia</taxon>
        <taxon>Hyloidea</taxon>
        <taxon>Leptodactylidae</taxon>
        <taxon>Leiuperinae</taxon>
        <taxon>Engystomops</taxon>
    </lineage>
</organism>
<evidence type="ECO:0000313" key="2">
    <source>
        <dbReference type="EMBL" id="KAG8550830.1"/>
    </source>
</evidence>
<sequence>MDFSLVDEQISAMSGLFLYASYNGDLSLQTSLSTLSTGPLHRTDPADRGRPTSETIWMWIAILATVGNIMVLGVVCACTF</sequence>
<dbReference type="Proteomes" id="UP000824782">
    <property type="component" value="Unassembled WGS sequence"/>
</dbReference>
<dbReference type="AlphaFoldDB" id="A0AAV6ZUA0"/>
<keyword evidence="1" id="KW-1133">Transmembrane helix</keyword>
<keyword evidence="1" id="KW-0472">Membrane</keyword>
<protein>
    <submittedName>
        <fullName evidence="2">Uncharacterized protein</fullName>
    </submittedName>
</protein>
<gene>
    <name evidence="2" type="ORF">GDO81_019611</name>
</gene>
<keyword evidence="3" id="KW-1185">Reference proteome</keyword>
<feature type="transmembrane region" description="Helical" evidence="1">
    <location>
        <begin position="56"/>
        <end position="78"/>
    </location>
</feature>